<reference evidence="3" key="2">
    <citation type="journal article" date="2014" name="BMC Genomics">
        <title>A genomic perspective to assessing quality of mass-reared SIT flies used in Mediterranean fruit fly (Ceratitis capitata) eradication in California.</title>
        <authorList>
            <person name="Calla B."/>
            <person name="Hall B."/>
            <person name="Hou S."/>
            <person name="Geib S.M."/>
        </authorList>
    </citation>
    <scope>NUCLEOTIDE SEQUENCE</scope>
</reference>
<evidence type="ECO:0000256" key="2">
    <source>
        <dbReference type="SAM" id="SignalP"/>
    </source>
</evidence>
<feature type="region of interest" description="Disordered" evidence="1">
    <location>
        <begin position="166"/>
        <end position="220"/>
    </location>
</feature>
<feature type="compositionally biased region" description="Basic and acidic residues" evidence="1">
    <location>
        <begin position="194"/>
        <end position="220"/>
    </location>
</feature>
<feature type="chain" id="PRO_5007737085" evidence="2">
    <location>
        <begin position="20"/>
        <end position="220"/>
    </location>
</feature>
<gene>
    <name evidence="3" type="primary">ICA</name>
</gene>
<dbReference type="AlphaFoldDB" id="W8BKM8"/>
<evidence type="ECO:0000313" key="3">
    <source>
        <dbReference type="EMBL" id="JAC01886.1"/>
    </source>
</evidence>
<feature type="region of interest" description="Disordered" evidence="1">
    <location>
        <begin position="36"/>
        <end position="58"/>
    </location>
</feature>
<reference evidence="3" key="1">
    <citation type="submission" date="2013-07" db="EMBL/GenBank/DDBJ databases">
        <authorList>
            <person name="Geib S."/>
        </authorList>
    </citation>
    <scope>NUCLEOTIDE SEQUENCE</scope>
</reference>
<dbReference type="EMBL" id="GAMC01004669">
    <property type="protein sequence ID" value="JAC01887.1"/>
    <property type="molecule type" value="mRNA"/>
</dbReference>
<feature type="signal peptide" evidence="2">
    <location>
        <begin position="1"/>
        <end position="19"/>
    </location>
</feature>
<dbReference type="EMBL" id="GAMC01004670">
    <property type="protein sequence ID" value="JAC01886.1"/>
    <property type="molecule type" value="mRNA"/>
</dbReference>
<name>W8BKM8_CERCA</name>
<accession>W8BKM8</accession>
<organism evidence="3">
    <name type="scientific">Ceratitis capitata</name>
    <name type="common">Mediterranean fruit fly</name>
    <name type="synonym">Tephritis capitata</name>
    <dbReference type="NCBI Taxonomy" id="7213"/>
    <lineage>
        <taxon>Eukaryota</taxon>
        <taxon>Metazoa</taxon>
        <taxon>Ecdysozoa</taxon>
        <taxon>Arthropoda</taxon>
        <taxon>Hexapoda</taxon>
        <taxon>Insecta</taxon>
        <taxon>Pterygota</taxon>
        <taxon>Neoptera</taxon>
        <taxon>Endopterygota</taxon>
        <taxon>Diptera</taxon>
        <taxon>Brachycera</taxon>
        <taxon>Muscomorpha</taxon>
        <taxon>Tephritoidea</taxon>
        <taxon>Tephritidae</taxon>
        <taxon>Ceratitis</taxon>
        <taxon>Ceratitis</taxon>
    </lineage>
</organism>
<sequence>MKLFIGLLLASVALGAVFGLPAGSPSDDAEVIDVPRRQGANRRGYDEDSDEGSAGETDFRDFKGVIDTGVGYPFLQPHPLPFSFNLGFFDAFEDIFQRLRNQLWSQALPDGETISSLDPSKGNTTSTVKVVDGHKIEVNETVYGDGDNLFKVRLVNIRPIGSDEDVAETPEANANGPNPVTSAPTKGAEESESDERREPLEKNSYENEIKRNIDEPEVKY</sequence>
<dbReference type="OrthoDB" id="6346805at2759"/>
<keyword evidence="2" id="KW-0732">Signal</keyword>
<dbReference type="EMBL" id="GAMC01004673">
    <property type="protein sequence ID" value="JAC01883.1"/>
    <property type="molecule type" value="mRNA"/>
</dbReference>
<feature type="compositionally biased region" description="Polar residues" evidence="1">
    <location>
        <begin position="175"/>
        <end position="184"/>
    </location>
</feature>
<proteinExistence type="evidence at transcript level"/>
<evidence type="ECO:0000256" key="1">
    <source>
        <dbReference type="SAM" id="MobiDB-lite"/>
    </source>
</evidence>
<dbReference type="EMBL" id="GAMC01004671">
    <property type="protein sequence ID" value="JAC01885.1"/>
    <property type="molecule type" value="mRNA"/>
</dbReference>
<dbReference type="EMBL" id="GAMC01004672">
    <property type="protein sequence ID" value="JAC01884.1"/>
    <property type="molecule type" value="mRNA"/>
</dbReference>
<protein>
    <submittedName>
        <fullName evidence="3">Icarapin-like</fullName>
    </submittedName>
</protein>